<accession>A0A653E8M5</accession>
<dbReference type="InterPro" id="IPR055140">
    <property type="entry name" value="Thiolase_C_2"/>
</dbReference>
<dbReference type="InterPro" id="IPR002155">
    <property type="entry name" value="Thiolase"/>
</dbReference>
<dbReference type="Gene3D" id="3.40.47.10">
    <property type="match status" value="1"/>
</dbReference>
<dbReference type="AlphaFoldDB" id="A0A653E8M5"/>
<sequence length="414" mass="43085">MKMNAYVAGVGMVPFGKHLDKTLKSLAGQAIELALNDAGLDKRQLQAAWMGNAAAGVVTGQEMIRGQVVLRSMGIGRIPVVNVENACASSSTAFQQACAMVSAGYYDIVLACGYEKLFHQDKARSLGAFSSAVDVEDPEGELNVVKKLAEAAGEPFDAAGAGQSRSVFMDIYAMMAKKHMKLYGTTIEQYAMVASKNSYHGSLNARAQFRDVLTVEQVLGARPIIDPLTLPMCSPIGDGAAAVILVSERKARQLGLRNPVRVAASELVSGWDFEHAEDSVGAYAAGLAYEAAGIGPQDLSCVELHDASAPSEIQAYEYLGLCSRGEGGALVESGATRLGGRIPVNTSGGLLRKGHPVGASGCAQIVELTEQLQGRAGARQVHGARVGLAHNGGGAIGLDAAATVVSVLVQEALT</sequence>
<evidence type="ECO:0000259" key="2">
    <source>
        <dbReference type="Pfam" id="PF22691"/>
    </source>
</evidence>
<name>A0A653E8M5_9PSED</name>
<evidence type="ECO:0008006" key="4">
    <source>
        <dbReference type="Google" id="ProtNLM"/>
    </source>
</evidence>
<dbReference type="InterPro" id="IPR020616">
    <property type="entry name" value="Thiolase_N"/>
</dbReference>
<organism evidence="3">
    <name type="scientific">Pseudomonas marincola</name>
    <dbReference type="NCBI Taxonomy" id="437900"/>
    <lineage>
        <taxon>Bacteria</taxon>
        <taxon>Pseudomonadati</taxon>
        <taxon>Pseudomonadota</taxon>
        <taxon>Gammaproteobacteria</taxon>
        <taxon>Pseudomonadales</taxon>
        <taxon>Pseudomonadaceae</taxon>
        <taxon>Pseudomonas</taxon>
    </lineage>
</organism>
<proteinExistence type="predicted"/>
<dbReference type="CDD" id="cd00829">
    <property type="entry name" value="SCP-x_thiolase"/>
    <property type="match status" value="1"/>
</dbReference>
<dbReference type="RefSeq" id="WP_150549290.1">
    <property type="nucleotide sequence ID" value="NZ_LR215729.2"/>
</dbReference>
<dbReference type="Pfam" id="PF00108">
    <property type="entry name" value="Thiolase_N"/>
    <property type="match status" value="1"/>
</dbReference>
<feature type="domain" description="Thiolase N-terminal" evidence="1">
    <location>
        <begin position="7"/>
        <end position="248"/>
    </location>
</feature>
<dbReference type="GO" id="GO:0003988">
    <property type="term" value="F:acetyl-CoA C-acyltransferase activity"/>
    <property type="evidence" value="ECO:0007669"/>
    <property type="project" value="UniProtKB-ARBA"/>
</dbReference>
<dbReference type="InterPro" id="IPR016039">
    <property type="entry name" value="Thiolase-like"/>
</dbReference>
<dbReference type="PANTHER" id="PTHR42870">
    <property type="entry name" value="ACETYL-COA C-ACETYLTRANSFERASE"/>
    <property type="match status" value="1"/>
</dbReference>
<dbReference type="PIRSF" id="PIRSF000429">
    <property type="entry name" value="Ac-CoA_Ac_transf"/>
    <property type="match status" value="1"/>
</dbReference>
<dbReference type="Pfam" id="PF22691">
    <property type="entry name" value="Thiolase_C_1"/>
    <property type="match status" value="1"/>
</dbReference>
<evidence type="ECO:0000313" key="3">
    <source>
        <dbReference type="EMBL" id="VEV99074.1"/>
    </source>
</evidence>
<evidence type="ECO:0000259" key="1">
    <source>
        <dbReference type="Pfam" id="PF00108"/>
    </source>
</evidence>
<dbReference type="SUPFAM" id="SSF53901">
    <property type="entry name" value="Thiolase-like"/>
    <property type="match status" value="2"/>
</dbReference>
<gene>
    <name evidence="3" type="ORF">PMYSY11_4030</name>
</gene>
<dbReference type="PANTHER" id="PTHR42870:SF1">
    <property type="entry name" value="NON-SPECIFIC LIPID-TRANSFER PROTEIN-LIKE 2"/>
    <property type="match status" value="1"/>
</dbReference>
<dbReference type="EMBL" id="LR215729">
    <property type="protein sequence ID" value="VEV99074.1"/>
    <property type="molecule type" value="Genomic_DNA"/>
</dbReference>
<protein>
    <recommendedName>
        <fullName evidence="4">Thiolase</fullName>
    </recommendedName>
</protein>
<reference evidence="3" key="1">
    <citation type="submission" date="2019-02" db="EMBL/GenBank/DDBJ databases">
        <authorList>
            <consortium name="Genoscope - CEA"/>
            <person name="William W."/>
        </authorList>
    </citation>
    <scope>NUCLEOTIDE SEQUENCE [LARGE SCALE GENOMIC DNA]</scope>
    <source>
        <strain evidence="3">YSy11</strain>
    </source>
</reference>
<feature type="domain" description="Thiolase C-terminal" evidence="2">
    <location>
        <begin position="283"/>
        <end position="397"/>
    </location>
</feature>